<dbReference type="Pfam" id="PF20154">
    <property type="entry name" value="LNT_N"/>
    <property type="match status" value="1"/>
</dbReference>
<dbReference type="RefSeq" id="WP_118150476.1">
    <property type="nucleotide sequence ID" value="NZ_QWEY01000002.1"/>
</dbReference>
<dbReference type="GO" id="GO:0042158">
    <property type="term" value="P:lipoprotein biosynthetic process"/>
    <property type="evidence" value="ECO:0007669"/>
    <property type="project" value="UniProtKB-UniRule"/>
</dbReference>
<feature type="transmembrane region" description="Helical" evidence="9">
    <location>
        <begin position="20"/>
        <end position="47"/>
    </location>
</feature>
<evidence type="ECO:0000259" key="10">
    <source>
        <dbReference type="PROSITE" id="PS50263"/>
    </source>
</evidence>
<dbReference type="PANTHER" id="PTHR38686:SF1">
    <property type="entry name" value="APOLIPOPROTEIN N-ACYLTRANSFERASE"/>
    <property type="match status" value="1"/>
</dbReference>
<comment type="subcellular location">
    <subcellularLocation>
        <location evidence="1 9">Cell membrane</location>
        <topology evidence="1 9">Multi-pass membrane protein</topology>
    </subcellularLocation>
</comment>
<dbReference type="SUPFAM" id="SSF56317">
    <property type="entry name" value="Carbon-nitrogen hydrolase"/>
    <property type="match status" value="1"/>
</dbReference>
<dbReference type="InterPro" id="IPR003010">
    <property type="entry name" value="C-N_Hydrolase"/>
</dbReference>
<dbReference type="HAMAP" id="MF_01148">
    <property type="entry name" value="Lnt"/>
    <property type="match status" value="1"/>
</dbReference>
<protein>
    <recommendedName>
        <fullName evidence="9">Apolipoprotein N-acyltransferase</fullName>
        <shortName evidence="9">ALP N-acyltransferase</shortName>
        <ecNumber evidence="9">2.3.1.269</ecNumber>
    </recommendedName>
</protein>
<comment type="function">
    <text evidence="9">Catalyzes the phospholipid dependent N-acylation of the N-terminal cysteine of apolipoprotein, the last step in lipoprotein maturation.</text>
</comment>
<sequence>MRARIFGTLPDRRAAALDVLAGAAVALGQAPLSAWYLAFPALVWAMARMLRPVSVVGSGWVALLVGAGYFGASLTWIVSPFFIDPWLYGWMAPFAVVLMAFGFGLFWAAANAAACRFPVRPLALAAGLGAVELLRGYILTGFPWALVGHMWHGMPLVQVTALMGATGLTVLTLALAALPLMHRWWGAGFAVVAVIAGTGFGLWQLDQPEPPARAASLRLVQPNAEQHLKWDPDQARILFHRQLEFTRDGTPADLTIWPETAVPYLLEYSPEVAPMITDASGGNKVAIGIQRVEGDRGWNSLRVLEGDGALVASYDKFHLVPFGEYMPMGDLLQDWFGIGAFAAQVGNGYSAGTGPQVLDLGPDLGLVLPLICYEAVFPQIPRGAPERPDWMLQITNDAWFGTLTGPFQHFEQARLRAIEQGLPLIRVANTGVTAVIDARGRVVQALAFGTAGYLDVASVPGALGATPYAKWGEAPAILLLLSLIALALRRRRAAFA</sequence>
<reference evidence="11 12" key="1">
    <citation type="submission" date="2018-08" db="EMBL/GenBank/DDBJ databases">
        <title>Flavobacterium tibetense sp. nov., isolated from a wetland YonghuCo on Tibetan Plateau.</title>
        <authorList>
            <person name="Phurbu D."/>
            <person name="Lu H."/>
            <person name="Xing P."/>
        </authorList>
    </citation>
    <scope>NUCLEOTIDE SEQUENCE [LARGE SCALE GENOMIC DNA]</scope>
    <source>
        <strain evidence="11 12">DJC</strain>
    </source>
</reference>
<dbReference type="Pfam" id="PF00795">
    <property type="entry name" value="CN_hydrolase"/>
    <property type="match status" value="1"/>
</dbReference>
<dbReference type="InterPro" id="IPR004563">
    <property type="entry name" value="Apolipo_AcylTrfase"/>
</dbReference>
<dbReference type="AlphaFoldDB" id="A0A411Z5U7"/>
<evidence type="ECO:0000256" key="5">
    <source>
        <dbReference type="ARBA" id="ARBA00022692"/>
    </source>
</evidence>
<evidence type="ECO:0000256" key="2">
    <source>
        <dbReference type="ARBA" id="ARBA00010065"/>
    </source>
</evidence>
<dbReference type="PROSITE" id="PS50263">
    <property type="entry name" value="CN_HYDROLASE"/>
    <property type="match status" value="1"/>
</dbReference>
<name>A0A411Z5U7_9RHOB</name>
<feature type="transmembrane region" description="Helical" evidence="9">
    <location>
        <begin position="156"/>
        <end position="177"/>
    </location>
</feature>
<dbReference type="InterPro" id="IPR036526">
    <property type="entry name" value="C-N_Hydrolase_sf"/>
</dbReference>
<evidence type="ECO:0000256" key="8">
    <source>
        <dbReference type="ARBA" id="ARBA00023315"/>
    </source>
</evidence>
<keyword evidence="12" id="KW-1185">Reference proteome</keyword>
<organism evidence="11 12">
    <name type="scientific">Pseudotabrizicola alkalilacus</name>
    <dbReference type="NCBI Taxonomy" id="2305252"/>
    <lineage>
        <taxon>Bacteria</taxon>
        <taxon>Pseudomonadati</taxon>
        <taxon>Pseudomonadota</taxon>
        <taxon>Alphaproteobacteria</taxon>
        <taxon>Rhodobacterales</taxon>
        <taxon>Paracoccaceae</taxon>
        <taxon>Pseudotabrizicola</taxon>
    </lineage>
</organism>
<keyword evidence="4 9" id="KW-0808">Transferase</keyword>
<keyword evidence="11" id="KW-0449">Lipoprotein</keyword>
<dbReference type="InterPro" id="IPR045378">
    <property type="entry name" value="LNT_N"/>
</dbReference>
<keyword evidence="3 9" id="KW-1003">Cell membrane</keyword>
<dbReference type="EC" id="2.3.1.269" evidence="9"/>
<evidence type="ECO:0000256" key="9">
    <source>
        <dbReference type="HAMAP-Rule" id="MF_01148"/>
    </source>
</evidence>
<feature type="transmembrane region" description="Helical" evidence="9">
    <location>
        <begin position="59"/>
        <end position="78"/>
    </location>
</feature>
<gene>
    <name evidence="9 11" type="primary">lnt</name>
    <name evidence="11" type="ORF">D1012_06370</name>
</gene>
<dbReference type="Gene3D" id="3.60.110.10">
    <property type="entry name" value="Carbon-nitrogen hydrolase"/>
    <property type="match status" value="1"/>
</dbReference>
<evidence type="ECO:0000256" key="3">
    <source>
        <dbReference type="ARBA" id="ARBA00022475"/>
    </source>
</evidence>
<feature type="transmembrane region" description="Helical" evidence="9">
    <location>
        <begin position="90"/>
        <end position="110"/>
    </location>
</feature>
<dbReference type="OrthoDB" id="9804277at2"/>
<evidence type="ECO:0000256" key="1">
    <source>
        <dbReference type="ARBA" id="ARBA00004651"/>
    </source>
</evidence>
<feature type="transmembrane region" description="Helical" evidence="9">
    <location>
        <begin position="122"/>
        <end position="144"/>
    </location>
</feature>
<feature type="transmembrane region" description="Helical" evidence="9">
    <location>
        <begin position="184"/>
        <end position="203"/>
    </location>
</feature>
<evidence type="ECO:0000256" key="4">
    <source>
        <dbReference type="ARBA" id="ARBA00022679"/>
    </source>
</evidence>
<evidence type="ECO:0000313" key="12">
    <source>
        <dbReference type="Proteomes" id="UP000284547"/>
    </source>
</evidence>
<comment type="pathway">
    <text evidence="9">Protein modification; lipoprotein biosynthesis (N-acyl transfer).</text>
</comment>
<dbReference type="GO" id="GO:0005886">
    <property type="term" value="C:plasma membrane"/>
    <property type="evidence" value="ECO:0007669"/>
    <property type="project" value="UniProtKB-SubCell"/>
</dbReference>
<comment type="similarity">
    <text evidence="2 9">Belongs to the CN hydrolase family. Apolipoprotein N-acyltransferase subfamily.</text>
</comment>
<comment type="catalytic activity">
    <reaction evidence="9">
        <text>N-terminal S-1,2-diacyl-sn-glyceryl-L-cysteinyl-[lipoprotein] + a glycerophospholipid = N-acyl-S-1,2-diacyl-sn-glyceryl-L-cysteinyl-[lipoprotein] + a 2-acyl-sn-glycero-3-phospholipid + H(+)</text>
        <dbReference type="Rhea" id="RHEA:48228"/>
        <dbReference type="Rhea" id="RHEA-COMP:14681"/>
        <dbReference type="Rhea" id="RHEA-COMP:14684"/>
        <dbReference type="ChEBI" id="CHEBI:15378"/>
        <dbReference type="ChEBI" id="CHEBI:136912"/>
        <dbReference type="ChEBI" id="CHEBI:140656"/>
        <dbReference type="ChEBI" id="CHEBI:140657"/>
        <dbReference type="ChEBI" id="CHEBI:140660"/>
        <dbReference type="EC" id="2.3.1.269"/>
    </reaction>
</comment>
<comment type="caution">
    <text evidence="11">The sequence shown here is derived from an EMBL/GenBank/DDBJ whole genome shotgun (WGS) entry which is preliminary data.</text>
</comment>
<dbReference type="UniPathway" id="UPA00666"/>
<dbReference type="NCBIfam" id="TIGR00546">
    <property type="entry name" value="lnt"/>
    <property type="match status" value="1"/>
</dbReference>
<feature type="domain" description="CN hydrolase" evidence="10">
    <location>
        <begin position="220"/>
        <end position="461"/>
    </location>
</feature>
<dbReference type="GO" id="GO:0016410">
    <property type="term" value="F:N-acyltransferase activity"/>
    <property type="evidence" value="ECO:0007669"/>
    <property type="project" value="UniProtKB-UniRule"/>
</dbReference>
<keyword evidence="8 9" id="KW-0012">Acyltransferase</keyword>
<dbReference type="PANTHER" id="PTHR38686">
    <property type="entry name" value="APOLIPOPROTEIN N-ACYLTRANSFERASE"/>
    <property type="match status" value="1"/>
</dbReference>
<keyword evidence="7 9" id="KW-0472">Membrane</keyword>
<evidence type="ECO:0000313" key="11">
    <source>
        <dbReference type="EMBL" id="RGP38431.1"/>
    </source>
</evidence>
<dbReference type="Proteomes" id="UP000284547">
    <property type="component" value="Unassembled WGS sequence"/>
</dbReference>
<evidence type="ECO:0000256" key="6">
    <source>
        <dbReference type="ARBA" id="ARBA00022989"/>
    </source>
</evidence>
<keyword evidence="6 9" id="KW-1133">Transmembrane helix</keyword>
<dbReference type="EMBL" id="QWEY01000002">
    <property type="protein sequence ID" value="RGP38431.1"/>
    <property type="molecule type" value="Genomic_DNA"/>
</dbReference>
<keyword evidence="5 9" id="KW-0812">Transmembrane</keyword>
<evidence type="ECO:0000256" key="7">
    <source>
        <dbReference type="ARBA" id="ARBA00023136"/>
    </source>
</evidence>
<accession>A0A411Z5U7</accession>
<dbReference type="CDD" id="cd07571">
    <property type="entry name" value="ALP_N-acyl_transferase"/>
    <property type="match status" value="1"/>
</dbReference>
<proteinExistence type="inferred from homology"/>